<reference evidence="1 2" key="1">
    <citation type="journal article" date="2020" name="Cell Rep.">
        <title>Local necrotic cells trigger systemic immune activation via gut microbiome dysbiosis in Drosophila.</title>
        <authorList>
            <person name="Kosakamoto H."/>
            <person name="Yamauchi T."/>
            <person name="Akuzawa-Tokita Y."/>
            <person name="Nishimura K."/>
            <person name="Soga T."/>
            <person name="Murakami T."/>
            <person name="Mori H."/>
            <person name="Yamamoto K."/>
            <person name="Miyazaki R."/>
            <person name="Koto A."/>
            <person name="Miura M."/>
            <person name="Obata F."/>
        </authorList>
    </citation>
    <scope>NUCLEOTIDE SEQUENCE [LARGE SCALE GENOMIC DNA]</scope>
    <source>
        <strain evidence="1 2">Ai</strain>
    </source>
</reference>
<comment type="caution">
    <text evidence="1">The sequence shown here is derived from an EMBL/GenBank/DDBJ whole genome shotgun (WGS) entry which is preliminary data.</text>
</comment>
<evidence type="ECO:0000313" key="1">
    <source>
        <dbReference type="EMBL" id="GFE93610.1"/>
    </source>
</evidence>
<dbReference type="Proteomes" id="UP000548726">
    <property type="component" value="Unassembled WGS sequence"/>
</dbReference>
<dbReference type="EMBL" id="BLJP01000005">
    <property type="protein sequence ID" value="GFE93610.1"/>
    <property type="molecule type" value="Genomic_DNA"/>
</dbReference>
<accession>A0A6V8I7S7</accession>
<evidence type="ECO:0000313" key="2">
    <source>
        <dbReference type="Proteomes" id="UP000548726"/>
    </source>
</evidence>
<gene>
    <name evidence="1" type="ORF">DmAi_16690</name>
</gene>
<organism evidence="1 2">
    <name type="scientific">Acetobacter persici</name>
    <dbReference type="NCBI Taxonomy" id="1076596"/>
    <lineage>
        <taxon>Bacteria</taxon>
        <taxon>Pseudomonadati</taxon>
        <taxon>Pseudomonadota</taxon>
        <taxon>Alphaproteobacteria</taxon>
        <taxon>Acetobacterales</taxon>
        <taxon>Acetobacteraceae</taxon>
        <taxon>Acetobacter</taxon>
    </lineage>
</organism>
<protein>
    <submittedName>
        <fullName evidence="1">Uncharacterized protein</fullName>
    </submittedName>
</protein>
<dbReference type="AlphaFoldDB" id="A0A6V8I7S7"/>
<name>A0A6V8I7S7_9PROT</name>
<keyword evidence="2" id="KW-1185">Reference proteome</keyword>
<sequence>MFARSSLATGRLCVKNHSEWSIKKPEERWLFPLATLRPRRSALVERLPDTVYGIRKLSFLLLQSDVYAKLEGAHDGTFFSP</sequence>
<proteinExistence type="predicted"/>